<organism evidence="8">
    <name type="scientific">Trachysalambria curvirostris majanivirus</name>
    <dbReference type="NCBI Taxonomy" id="2984281"/>
    <lineage>
        <taxon>Viruses</taxon>
        <taxon>Viruses incertae sedis</taxon>
        <taxon>Naldaviricetes</taxon>
        <taxon>Nimaviridae</taxon>
    </lineage>
</organism>
<evidence type="ECO:0000313" key="8">
    <source>
        <dbReference type="EMBL" id="BDT62946.1"/>
    </source>
</evidence>
<comment type="caution">
    <text evidence="5">Lacks conserved residue(s) required for the propagation of feature annotation.</text>
</comment>
<comment type="subcellular location">
    <subcellularLocation>
        <location evidence="1">Membrane</location>
    </subcellularLocation>
</comment>
<dbReference type="GO" id="GO:0005886">
    <property type="term" value="C:plasma membrane"/>
    <property type="evidence" value="ECO:0007669"/>
    <property type="project" value="TreeGrafter"/>
</dbReference>
<dbReference type="SUPFAM" id="SSF101912">
    <property type="entry name" value="Sema domain"/>
    <property type="match status" value="1"/>
</dbReference>
<keyword evidence="6" id="KW-0812">Transmembrane</keyword>
<evidence type="ECO:0000256" key="5">
    <source>
        <dbReference type="PROSITE-ProRule" id="PRU00352"/>
    </source>
</evidence>
<dbReference type="SUPFAM" id="SSF103575">
    <property type="entry name" value="Plexin repeat"/>
    <property type="match status" value="1"/>
</dbReference>
<dbReference type="SMART" id="SM00423">
    <property type="entry name" value="PSI"/>
    <property type="match status" value="1"/>
</dbReference>
<dbReference type="PANTHER" id="PTHR11036:SF127">
    <property type="entry name" value="SEMAPHORIN-1A"/>
    <property type="match status" value="1"/>
</dbReference>
<keyword evidence="4" id="KW-0325">Glycoprotein</keyword>
<dbReference type="Pfam" id="PF01437">
    <property type="entry name" value="PSI"/>
    <property type="match status" value="1"/>
</dbReference>
<dbReference type="GO" id="GO:0030215">
    <property type="term" value="F:semaphorin receptor binding"/>
    <property type="evidence" value="ECO:0007669"/>
    <property type="project" value="InterPro"/>
</dbReference>
<dbReference type="GO" id="GO:0030335">
    <property type="term" value="P:positive regulation of cell migration"/>
    <property type="evidence" value="ECO:0007669"/>
    <property type="project" value="TreeGrafter"/>
</dbReference>
<reference evidence="8" key="1">
    <citation type="submission" date="2022-10" db="EMBL/GenBank/DDBJ databases">
        <title>Genome sequences of endogenous nimaviruses in decapod crustaceans.</title>
        <authorList>
            <person name="Kawato S."/>
            <person name="Nozaki R."/>
            <person name="Kondo H."/>
            <person name="Hirono I."/>
        </authorList>
    </citation>
    <scope>NUCLEOTIDE SEQUENCE</scope>
    <source>
        <strain evidence="8">Ube2021</strain>
    </source>
</reference>
<dbReference type="PROSITE" id="PS51004">
    <property type="entry name" value="SEMA"/>
    <property type="match status" value="1"/>
</dbReference>
<dbReference type="Gene3D" id="3.30.1680.10">
    <property type="entry name" value="ligand-binding face of the semaphorins, domain 2"/>
    <property type="match status" value="1"/>
</dbReference>
<evidence type="ECO:0000256" key="6">
    <source>
        <dbReference type="SAM" id="Phobius"/>
    </source>
</evidence>
<dbReference type="InterPro" id="IPR027231">
    <property type="entry name" value="Semaphorin"/>
</dbReference>
<evidence type="ECO:0000256" key="4">
    <source>
        <dbReference type="ARBA" id="ARBA00023180"/>
    </source>
</evidence>
<dbReference type="EMBL" id="LC738879">
    <property type="protein sequence ID" value="BDT62946.1"/>
    <property type="molecule type" value="Genomic_DNA"/>
</dbReference>
<dbReference type="InterPro" id="IPR015943">
    <property type="entry name" value="WD40/YVTN_repeat-like_dom_sf"/>
</dbReference>
<dbReference type="SMART" id="SM00630">
    <property type="entry name" value="Sema"/>
    <property type="match status" value="1"/>
</dbReference>
<evidence type="ECO:0000256" key="2">
    <source>
        <dbReference type="ARBA" id="ARBA00023136"/>
    </source>
</evidence>
<keyword evidence="6" id="KW-1133">Transmembrane helix</keyword>
<dbReference type="InterPro" id="IPR036352">
    <property type="entry name" value="Semap_dom_sf"/>
</dbReference>
<accession>A0A9C7BWP7</accession>
<dbReference type="Pfam" id="PF01403">
    <property type="entry name" value="Sema"/>
    <property type="match status" value="1"/>
</dbReference>
<evidence type="ECO:0000256" key="3">
    <source>
        <dbReference type="ARBA" id="ARBA00023157"/>
    </source>
</evidence>
<feature type="transmembrane region" description="Helical" evidence="6">
    <location>
        <begin position="605"/>
        <end position="630"/>
    </location>
</feature>
<dbReference type="InterPro" id="IPR016201">
    <property type="entry name" value="PSI"/>
</dbReference>
<dbReference type="GO" id="GO:0045499">
    <property type="term" value="F:chemorepellent activity"/>
    <property type="evidence" value="ECO:0007669"/>
    <property type="project" value="TreeGrafter"/>
</dbReference>
<dbReference type="InterPro" id="IPR002165">
    <property type="entry name" value="Plexin_repeat"/>
</dbReference>
<dbReference type="Gene3D" id="2.130.10.10">
    <property type="entry name" value="YVTN repeat-like/Quinoprotein amine dehydrogenase"/>
    <property type="match status" value="1"/>
</dbReference>
<keyword evidence="3" id="KW-1015">Disulfide bond</keyword>
<dbReference type="InterPro" id="IPR001627">
    <property type="entry name" value="Semap_dom"/>
</dbReference>
<feature type="domain" description="Sema" evidence="7">
    <location>
        <begin position="30"/>
        <end position="477"/>
    </location>
</feature>
<sequence>MVVNKLFLIILHSYIYYVNLLSIYNIEPTNKVKTLDNIEINKIIHYNNSSKNLSFYKLLYINNDYIVIGGSNITRFININNLTEDTNKQIIWKSENKSISNCLRKGKSFKDCQNYIRVFIRYNETRFLLCGTNAYNPLCRLYDEKDNLTYTTINGVGFCPFGPNQTSTHIYTNNQLYSATDVNFQGSTFLIRKGDIKTDPNNYEHLYNPTFLQSFEYEEFVYFFFRETGIESLSYEKTVFSRVARVCKGDEGDTTKKKWTSFLKSRLNCSSPGEPPFYFDELQSLTKIISGNYGDIVYGIFKTPHNSIPGSVICAFSIKDIQKVFRGKFKALHFLERNDKEALKPRPQDCMNNSGTLSVTDIVYRQWYTLMDEAVPGLFRYPLGISNFKYQLTRIAVDPQVKYNNNKTVDVIFAATSEGLILKIIIMFSSNDISMIDQSFIVEEIRLSNTPLCITNIHLIRNNLLIITHYNIQSFKIERCHRATSCSSCVQLRDPYCGWKINEQKCIALNAYNNNNTQDIVQDISGYNIKCCNISLYDLPTTESTINKTQTTTTFNNILDIVTYKNGIYYENRTLATATTIPQNYNEENNLSLLLDKQPISDEKVYNTTLIMATIYFILILLIVVLLLFFSNKLLGLYH</sequence>
<protein>
    <submittedName>
        <fullName evidence="8">Semaphorin-1A-like protein</fullName>
    </submittedName>
</protein>
<evidence type="ECO:0000259" key="7">
    <source>
        <dbReference type="PROSITE" id="PS51004"/>
    </source>
</evidence>
<dbReference type="GO" id="GO:0071526">
    <property type="term" value="P:semaphorin-plexin signaling pathway"/>
    <property type="evidence" value="ECO:0007669"/>
    <property type="project" value="TreeGrafter"/>
</dbReference>
<name>A0A9C7BWP7_9VIRU</name>
<evidence type="ECO:0000256" key="1">
    <source>
        <dbReference type="ARBA" id="ARBA00004370"/>
    </source>
</evidence>
<keyword evidence="2 6" id="KW-0472">Membrane</keyword>
<proteinExistence type="predicted"/>
<dbReference type="PANTHER" id="PTHR11036">
    <property type="entry name" value="SEMAPHORIN"/>
    <property type="match status" value="1"/>
</dbReference>